<sequence length="1189" mass="135020">MSESDALTLEDLRQGMAVAGLVPGQIVTVVATMPVGDDAIDLFYTTADGGTGREIIDADTVERLRIVQSEHDGPRFDADPDEFRLAAEALRIRYAALYDPMAAVYSSDIDPLPHQIRAVYEDMLPKVPLRFLLADDPGAGKTIMAGLYVKEMLLRSAAERVAIVCPGGLAEQWRDELAQKFSLDFEVFDPAMRFSSPSGNPFRDHDRLIIRMDQVARNGRLMGMIGEVRWDIAIVDEAHRMSAHFKNQYGEVDRTNRFRLGERLAETSENLLLMTATPHSGKEQDFQLFMSLLDRDRFAGRYKPARHRRTDTRGLMRRMVKEDLLTFDGRPLFLRRRAETVAYELSAGEASLYRDVTNYVRSGMNAANRLLQADGRRANSIGFALTILQRRLASSPEAILRSLIRRRSRLSELRRRIQENPEAIATMFEPAGDAPVDLDEYDDMWEETDEGAQGRLELELDQVVDSATAARTEQELSDEIDVLDDLVAKAKTVRMAGVDAKWSQLADILQHHVLDSGTAESPHKMIIFTEHRDTLSYLENRVASLLGRPEAVTVIHGGMGRDERKAVQERFVSNPEVRILVATDAAGEGLNLQRADLMVNYDLPWNPNRIEQRFGRIHRIGQRRTCFLWNLVAKNTREGEVYGRLLDKIETMGRAYGGRLFNVLGEGRAFDGKPLKDLMIRAIRYGDDPRVQAQLDQVIDSSVRQGLDELVSERSAHPEMYPGLDVREVRELMERTRERKLQPGYVAAFFLPAFQRLGGTARQRETNRWELTHVPSVIRRRAERLDRHRMVADAYERITFESGRVRIGHGRPDALLIAPGVPLLDAVTDLIIDRYGEALDRGTVYVDRTDTQPDEPTLMVAAEQTITDSNGDAVSRHFDYLQLGEHGEPAFSQAPPYLDYDRPRDEERGAVDQLLDSSWLHESHADAMRRMVYEQGTKPRLSELQARKSAENEHVLAQVRSRLNAEIEYWYGECNKLHDDELHGKKNRRMTAGLAMKRAGEMEERLSQRERELTEDVRLRARPAVIRGMALIVPERLVSHSSPMTQSRQFAKDTEEVDRRAVALTMRTERLLGHTPMEMPHNNKGFDIRSVDAQGYVHFIEVKGRIDLPEADTFTVTANEVAFAQTQGERHRLALVRVSPDGPEHDAVRYVSHAFDHISPAQSTRSFNERWADYWDRGDVPVVAVTGIR</sequence>
<dbReference type="GO" id="GO:0016787">
    <property type="term" value="F:hydrolase activity"/>
    <property type="evidence" value="ECO:0007669"/>
    <property type="project" value="UniProtKB-KW"/>
</dbReference>
<dbReference type="InterPro" id="IPR027417">
    <property type="entry name" value="P-loop_NTPase"/>
</dbReference>
<dbReference type="CDD" id="cd18793">
    <property type="entry name" value="SF2_C_SNF"/>
    <property type="match status" value="1"/>
</dbReference>
<dbReference type="InterPro" id="IPR057342">
    <property type="entry name" value="DEXDc_RapA"/>
</dbReference>
<keyword evidence="8" id="KW-1185">Reference proteome</keyword>
<dbReference type="Pfam" id="PF13020">
    <property type="entry name" value="NOV_C"/>
    <property type="match status" value="1"/>
</dbReference>
<dbReference type="GO" id="GO:0004519">
    <property type="term" value="F:endonuclease activity"/>
    <property type="evidence" value="ECO:0007669"/>
    <property type="project" value="UniProtKB-KW"/>
</dbReference>
<dbReference type="Gene3D" id="3.40.50.300">
    <property type="entry name" value="P-loop containing nucleotide triphosphate hydrolases"/>
    <property type="match status" value="1"/>
</dbReference>
<protein>
    <submittedName>
        <fullName evidence="7">Type III restriction endonuclease subunit R</fullName>
    </submittedName>
</protein>
<dbReference type="PANTHER" id="PTHR45766:SF6">
    <property type="entry name" value="SWI_SNF-RELATED MATRIX-ASSOCIATED ACTIN-DEPENDENT REGULATOR OF CHROMATIN SUBFAMILY A-LIKE PROTEIN 1"/>
    <property type="match status" value="1"/>
</dbReference>
<gene>
    <name evidence="7" type="ORF">CSQ87_06980</name>
</gene>
<dbReference type="Pfam" id="PF00271">
    <property type="entry name" value="Helicase_C"/>
    <property type="match status" value="1"/>
</dbReference>
<dbReference type="SMART" id="SM00490">
    <property type="entry name" value="HELICc"/>
    <property type="match status" value="1"/>
</dbReference>
<proteinExistence type="predicted"/>
<dbReference type="PROSITE" id="PS51192">
    <property type="entry name" value="HELICASE_ATP_BIND_1"/>
    <property type="match status" value="1"/>
</dbReference>
<evidence type="ECO:0000256" key="4">
    <source>
        <dbReference type="ARBA" id="ARBA00022840"/>
    </source>
</evidence>
<dbReference type="Proteomes" id="UP000231451">
    <property type="component" value="Unassembled WGS sequence"/>
</dbReference>
<dbReference type="SMART" id="SM00487">
    <property type="entry name" value="DEXDc"/>
    <property type="match status" value="1"/>
</dbReference>
<dbReference type="OrthoDB" id="9814088at2"/>
<dbReference type="InterPro" id="IPR000330">
    <property type="entry name" value="SNF2_N"/>
</dbReference>
<dbReference type="InterPro" id="IPR001650">
    <property type="entry name" value="Helicase_C-like"/>
</dbReference>
<keyword evidence="7" id="KW-0540">Nuclease</keyword>
<evidence type="ECO:0000259" key="6">
    <source>
        <dbReference type="PROSITE" id="PS51194"/>
    </source>
</evidence>
<evidence type="ECO:0000313" key="7">
    <source>
        <dbReference type="EMBL" id="PJM74969.1"/>
    </source>
</evidence>
<dbReference type="InterPro" id="IPR024975">
    <property type="entry name" value="NOV_C"/>
</dbReference>
<evidence type="ECO:0000313" key="8">
    <source>
        <dbReference type="Proteomes" id="UP000231451"/>
    </source>
</evidence>
<dbReference type="RefSeq" id="WP_100513167.1">
    <property type="nucleotide sequence ID" value="NZ_PEBK01000006.1"/>
</dbReference>
<keyword evidence="1" id="KW-0547">Nucleotide-binding</keyword>
<name>A0A2M9HDT5_9BIFI</name>
<keyword evidence="3" id="KW-0347">Helicase</keyword>
<keyword evidence="4" id="KW-0067">ATP-binding</keyword>
<comment type="caution">
    <text evidence="7">The sequence shown here is derived from an EMBL/GenBank/DDBJ whole genome shotgun (WGS) entry which is preliminary data.</text>
</comment>
<dbReference type="Pfam" id="PF00176">
    <property type="entry name" value="SNF2-rel_dom"/>
    <property type="match status" value="1"/>
</dbReference>
<reference evidence="7 8" key="1">
    <citation type="submission" date="2017-10" db="EMBL/GenBank/DDBJ databases">
        <title>Draft genome sequences of strains TRE 1, TRE 9, TRE H and TRI 7, isolated from tamarins, belonging to four potential novel Bifidobacterium species.</title>
        <authorList>
            <person name="Mattarelli P."/>
            <person name="Modesto M."/>
            <person name="Puglisi E."/>
            <person name="Morelli L."/>
            <person name="Spezio C."/>
            <person name="Bonetti A."/>
            <person name="Sandri C."/>
        </authorList>
    </citation>
    <scope>NUCLEOTIDE SEQUENCE [LARGE SCALE GENOMIC DNA]</scope>
    <source>
        <strain evidence="8">TRI7</strain>
    </source>
</reference>
<dbReference type="PROSITE" id="PS51194">
    <property type="entry name" value="HELICASE_CTER"/>
    <property type="match status" value="1"/>
</dbReference>
<dbReference type="GO" id="GO:0004386">
    <property type="term" value="F:helicase activity"/>
    <property type="evidence" value="ECO:0007669"/>
    <property type="project" value="UniProtKB-KW"/>
</dbReference>
<evidence type="ECO:0000256" key="3">
    <source>
        <dbReference type="ARBA" id="ARBA00022806"/>
    </source>
</evidence>
<evidence type="ECO:0000256" key="2">
    <source>
        <dbReference type="ARBA" id="ARBA00022801"/>
    </source>
</evidence>
<organism evidence="7 8">
    <name type="scientific">Bifidobacterium simiarum</name>
    <dbReference type="NCBI Taxonomy" id="2045441"/>
    <lineage>
        <taxon>Bacteria</taxon>
        <taxon>Bacillati</taxon>
        <taxon>Actinomycetota</taxon>
        <taxon>Actinomycetes</taxon>
        <taxon>Bifidobacteriales</taxon>
        <taxon>Bifidobacteriaceae</taxon>
        <taxon>Bifidobacterium</taxon>
    </lineage>
</organism>
<evidence type="ECO:0000256" key="1">
    <source>
        <dbReference type="ARBA" id="ARBA00022741"/>
    </source>
</evidence>
<dbReference type="CDD" id="cd18011">
    <property type="entry name" value="DEXDc_RapA"/>
    <property type="match status" value="1"/>
</dbReference>
<dbReference type="AlphaFoldDB" id="A0A2M9HDT5"/>
<dbReference type="InterPro" id="IPR014001">
    <property type="entry name" value="Helicase_ATP-bd"/>
</dbReference>
<dbReference type="GO" id="GO:0005524">
    <property type="term" value="F:ATP binding"/>
    <property type="evidence" value="ECO:0007669"/>
    <property type="project" value="UniProtKB-KW"/>
</dbReference>
<dbReference type="Gene3D" id="3.40.50.10810">
    <property type="entry name" value="Tandem AAA-ATPase domain"/>
    <property type="match status" value="1"/>
</dbReference>
<dbReference type="EMBL" id="PEBK01000006">
    <property type="protein sequence ID" value="PJM74969.1"/>
    <property type="molecule type" value="Genomic_DNA"/>
</dbReference>
<keyword evidence="7" id="KW-0255">Endonuclease</keyword>
<dbReference type="InterPro" id="IPR049730">
    <property type="entry name" value="SNF2/RAD54-like_C"/>
</dbReference>
<accession>A0A2M9HDT5</accession>
<evidence type="ECO:0000259" key="5">
    <source>
        <dbReference type="PROSITE" id="PS51192"/>
    </source>
</evidence>
<dbReference type="PANTHER" id="PTHR45766">
    <property type="entry name" value="DNA ANNEALING HELICASE AND ENDONUCLEASE ZRANB3 FAMILY MEMBER"/>
    <property type="match status" value="1"/>
</dbReference>
<feature type="domain" description="Helicase C-terminal" evidence="6">
    <location>
        <begin position="504"/>
        <end position="657"/>
    </location>
</feature>
<dbReference type="SUPFAM" id="SSF52540">
    <property type="entry name" value="P-loop containing nucleoside triphosphate hydrolases"/>
    <property type="match status" value="2"/>
</dbReference>
<dbReference type="InterPro" id="IPR038718">
    <property type="entry name" value="SNF2-like_sf"/>
</dbReference>
<keyword evidence="2" id="KW-0378">Hydrolase</keyword>
<feature type="domain" description="Helicase ATP-binding" evidence="5">
    <location>
        <begin position="122"/>
        <end position="296"/>
    </location>
</feature>